<dbReference type="InterPro" id="IPR013955">
    <property type="entry name" value="Rep_factor-A_C"/>
</dbReference>
<feature type="region of interest" description="Disordered" evidence="1">
    <location>
        <begin position="1"/>
        <end position="40"/>
    </location>
</feature>
<evidence type="ECO:0000256" key="1">
    <source>
        <dbReference type="SAM" id="MobiDB-lite"/>
    </source>
</evidence>
<keyword evidence="4" id="KW-1185">Reference proteome</keyword>
<name>A0A368FK88_ANCCA</name>
<comment type="caution">
    <text evidence="3">The sequence shown here is derived from an EMBL/GenBank/DDBJ whole genome shotgun (WGS) entry which is preliminary data.</text>
</comment>
<dbReference type="STRING" id="29170.A0A368FK88"/>
<dbReference type="OrthoDB" id="1751331at2759"/>
<reference evidence="3 4" key="1">
    <citation type="submission" date="2014-10" db="EMBL/GenBank/DDBJ databases">
        <title>Draft genome of the hookworm Ancylostoma caninum.</title>
        <authorList>
            <person name="Mitreva M."/>
        </authorList>
    </citation>
    <scope>NUCLEOTIDE SEQUENCE [LARGE SCALE GENOMIC DNA]</scope>
    <source>
        <strain evidence="3 4">Baltimore</strain>
    </source>
</reference>
<evidence type="ECO:0000313" key="4">
    <source>
        <dbReference type="Proteomes" id="UP000252519"/>
    </source>
</evidence>
<dbReference type="Proteomes" id="UP000252519">
    <property type="component" value="Unassembled WGS sequence"/>
</dbReference>
<feature type="region of interest" description="Disordered" evidence="1">
    <location>
        <begin position="162"/>
        <end position="202"/>
    </location>
</feature>
<evidence type="ECO:0000259" key="2">
    <source>
        <dbReference type="Pfam" id="PF08646"/>
    </source>
</evidence>
<protein>
    <recommendedName>
        <fullName evidence="2">Replication factor A C-terminal domain-containing protein</fullName>
    </recommendedName>
</protein>
<dbReference type="EMBL" id="JOJR01001053">
    <property type="protein sequence ID" value="RCN32644.1"/>
    <property type="molecule type" value="Genomic_DNA"/>
</dbReference>
<feature type="domain" description="Replication factor A C-terminal" evidence="2">
    <location>
        <begin position="379"/>
        <end position="465"/>
    </location>
</feature>
<dbReference type="Gene3D" id="2.40.50.140">
    <property type="entry name" value="Nucleic acid-binding proteins"/>
    <property type="match status" value="1"/>
</dbReference>
<accession>A0A368FK88</accession>
<dbReference type="AlphaFoldDB" id="A0A368FK88"/>
<evidence type="ECO:0000313" key="3">
    <source>
        <dbReference type="EMBL" id="RCN32644.1"/>
    </source>
</evidence>
<dbReference type="InterPro" id="IPR012340">
    <property type="entry name" value="NA-bd_OB-fold"/>
</dbReference>
<dbReference type="SUPFAM" id="SSF50249">
    <property type="entry name" value="Nucleic acid-binding proteins"/>
    <property type="match status" value="1"/>
</dbReference>
<dbReference type="Pfam" id="PF08646">
    <property type="entry name" value="Rep_fac-A_C"/>
    <property type="match status" value="1"/>
</dbReference>
<organism evidence="3 4">
    <name type="scientific">Ancylostoma caninum</name>
    <name type="common">Dog hookworm</name>
    <dbReference type="NCBI Taxonomy" id="29170"/>
    <lineage>
        <taxon>Eukaryota</taxon>
        <taxon>Metazoa</taxon>
        <taxon>Ecdysozoa</taxon>
        <taxon>Nematoda</taxon>
        <taxon>Chromadorea</taxon>
        <taxon>Rhabditida</taxon>
        <taxon>Rhabditina</taxon>
        <taxon>Rhabditomorpha</taxon>
        <taxon>Strongyloidea</taxon>
        <taxon>Ancylostomatidae</taxon>
        <taxon>Ancylostomatinae</taxon>
        <taxon>Ancylostoma</taxon>
    </lineage>
</organism>
<sequence>MTASQDIQDSFDESLNLNSQGRSSCTLKRQVEGDSSGTRANSSGVKRFCNGIVSAAPTEGEAVLPKFTGFLTAGSNREIKVSEEALNLARARLDSPVDTFSEEESLNGNGNATVAALPFTGFVTAGSNKVIAVTEASLLAAKRRLDTLLETDPQTPVRIANEENLDPSRGPLLRSSSTSKRTVEFSGTPVRTRSSRNRFNSPFRAPDMVKPIASAGAPAKIAAGATPDAVSVAPSRITCIRDLRNCKSSSVDFLGIIVEAGSSVSHTSGGVPVIKVADRYGESISIELLSCSIPTNIARGSVISIEGALVKRSQGTVSLVLSDSAFVDLEPSDPEAECLHRLFSTGLFDATPTEDSFSLENTTLRMVARLNEYLGETSTIMARISSVNLDALVYLGCTNCKLLVSPNPRGVVSCQHCSNNKARYFYSLAAELADFSGVISVTLSDDTAEKLIGRPAGAMVKLSKEALRTR</sequence>
<proteinExistence type="predicted"/>
<gene>
    <name evidence="3" type="ORF">ANCCAN_21546</name>
</gene>